<protein>
    <recommendedName>
        <fullName evidence="2">Zinc-ribbon domain-containing protein</fullName>
    </recommendedName>
</protein>
<name>A0A381U8Y1_9ZZZZ</name>
<dbReference type="EMBL" id="UINC01005927">
    <property type="protein sequence ID" value="SVA24414.1"/>
    <property type="molecule type" value="Genomic_DNA"/>
</dbReference>
<accession>A0A381U8Y1</accession>
<gene>
    <name evidence="1" type="ORF">METZ01_LOCUS77268</name>
</gene>
<evidence type="ECO:0000313" key="1">
    <source>
        <dbReference type="EMBL" id="SVA24414.1"/>
    </source>
</evidence>
<evidence type="ECO:0008006" key="2">
    <source>
        <dbReference type="Google" id="ProtNLM"/>
    </source>
</evidence>
<organism evidence="1">
    <name type="scientific">marine metagenome</name>
    <dbReference type="NCBI Taxonomy" id="408172"/>
    <lineage>
        <taxon>unclassified sequences</taxon>
        <taxon>metagenomes</taxon>
        <taxon>ecological metagenomes</taxon>
    </lineage>
</organism>
<reference evidence="1" key="1">
    <citation type="submission" date="2018-05" db="EMBL/GenBank/DDBJ databases">
        <authorList>
            <person name="Lanie J.A."/>
            <person name="Ng W.-L."/>
            <person name="Kazmierczak K.M."/>
            <person name="Andrzejewski T.M."/>
            <person name="Davidsen T.M."/>
            <person name="Wayne K.J."/>
            <person name="Tettelin H."/>
            <person name="Glass J.I."/>
            <person name="Rusch D."/>
            <person name="Podicherti R."/>
            <person name="Tsui H.-C.T."/>
            <person name="Winkler M.E."/>
        </authorList>
    </citation>
    <scope>NUCLEOTIDE SEQUENCE</scope>
</reference>
<proteinExistence type="predicted"/>
<sequence>MQAKLTITEQIEDPAERIRSIKQIESAIQLAIQYRLIATEDIGNVPSPFVDTDSPVRLVENESITSTTVSNESVCRNCEAAVSEDLDFCPACGEYR</sequence>
<dbReference type="AlphaFoldDB" id="A0A381U8Y1"/>